<dbReference type="SUPFAM" id="SSF46689">
    <property type="entry name" value="Homeodomain-like"/>
    <property type="match status" value="1"/>
</dbReference>
<keyword evidence="1 2" id="KW-0238">DNA-binding</keyword>
<reference evidence="4 5" key="1">
    <citation type="submission" date="2020-08" db="EMBL/GenBank/DDBJ databases">
        <title>Genomic Encyclopedia of Type Strains, Phase IV (KMG-IV): sequencing the most valuable type-strain genomes for metagenomic binning, comparative biology and taxonomic classification.</title>
        <authorList>
            <person name="Goeker M."/>
        </authorList>
    </citation>
    <scope>NUCLEOTIDE SEQUENCE [LARGE SCALE GENOMIC DNA]</scope>
    <source>
        <strain evidence="4 5">DSM 102189</strain>
    </source>
</reference>
<dbReference type="RefSeq" id="WP_184199593.1">
    <property type="nucleotide sequence ID" value="NZ_JACIIV010000014.1"/>
</dbReference>
<dbReference type="EMBL" id="JACIIV010000014">
    <property type="protein sequence ID" value="MBB6228020.1"/>
    <property type="molecule type" value="Genomic_DNA"/>
</dbReference>
<dbReference type="GO" id="GO:0003677">
    <property type="term" value="F:DNA binding"/>
    <property type="evidence" value="ECO:0007669"/>
    <property type="project" value="UniProtKB-UniRule"/>
</dbReference>
<accession>A0A841L6H5</accession>
<proteinExistence type="predicted"/>
<dbReference type="AlphaFoldDB" id="A0A841L6H5"/>
<comment type="caution">
    <text evidence="4">The sequence shown here is derived from an EMBL/GenBank/DDBJ whole genome shotgun (WGS) entry which is preliminary data.</text>
</comment>
<dbReference type="InterPro" id="IPR001647">
    <property type="entry name" value="HTH_TetR"/>
</dbReference>
<organism evidence="4 5">
    <name type="scientific">Polymorphobacter multimanifer</name>
    <dbReference type="NCBI Taxonomy" id="1070431"/>
    <lineage>
        <taxon>Bacteria</taxon>
        <taxon>Pseudomonadati</taxon>
        <taxon>Pseudomonadota</taxon>
        <taxon>Alphaproteobacteria</taxon>
        <taxon>Sphingomonadales</taxon>
        <taxon>Sphingosinicellaceae</taxon>
        <taxon>Polymorphobacter</taxon>
    </lineage>
</organism>
<gene>
    <name evidence="4" type="ORF">FHS79_002202</name>
</gene>
<dbReference type="InterPro" id="IPR009057">
    <property type="entry name" value="Homeodomain-like_sf"/>
</dbReference>
<feature type="domain" description="HTH tetR-type" evidence="3">
    <location>
        <begin position="9"/>
        <end position="69"/>
    </location>
</feature>
<evidence type="ECO:0000256" key="2">
    <source>
        <dbReference type="PROSITE-ProRule" id="PRU00335"/>
    </source>
</evidence>
<evidence type="ECO:0000259" key="3">
    <source>
        <dbReference type="PROSITE" id="PS50977"/>
    </source>
</evidence>
<keyword evidence="5" id="KW-1185">Reference proteome</keyword>
<dbReference type="PROSITE" id="PS50977">
    <property type="entry name" value="HTH_TETR_2"/>
    <property type="match status" value="1"/>
</dbReference>
<evidence type="ECO:0000313" key="4">
    <source>
        <dbReference type="EMBL" id="MBB6228020.1"/>
    </source>
</evidence>
<protein>
    <submittedName>
        <fullName evidence="4">AcrR family transcriptional regulator</fullName>
    </submittedName>
</protein>
<sequence length="177" mass="19152">MSEVSVPASDRRAALLEGLADHVLAHGLASASLRPLAEAMGTSDRMLLYYFKDKADLVGAVLETIAGRMTALLAQLQALQPQPYDVMRARLTSMMLDDALWPYMRLWLELASRAASGDAMARTTGEGIARGFLALCEALLDTPRPTRRNDATRLLIAVEGAVLLKSLGLADEVKQTL</sequence>
<evidence type="ECO:0000256" key="1">
    <source>
        <dbReference type="ARBA" id="ARBA00023125"/>
    </source>
</evidence>
<dbReference type="Gene3D" id="1.10.357.10">
    <property type="entry name" value="Tetracycline Repressor, domain 2"/>
    <property type="match status" value="1"/>
</dbReference>
<feature type="DNA-binding region" description="H-T-H motif" evidence="2">
    <location>
        <begin position="32"/>
        <end position="51"/>
    </location>
</feature>
<dbReference type="Pfam" id="PF00440">
    <property type="entry name" value="TetR_N"/>
    <property type="match status" value="1"/>
</dbReference>
<evidence type="ECO:0000313" key="5">
    <source>
        <dbReference type="Proteomes" id="UP000538147"/>
    </source>
</evidence>
<dbReference type="Proteomes" id="UP000538147">
    <property type="component" value="Unassembled WGS sequence"/>
</dbReference>
<name>A0A841L6H5_9SPHN</name>